<dbReference type="PANTHER" id="PTHR46825:SF9">
    <property type="entry name" value="BETA-LACTAMASE-RELATED DOMAIN-CONTAINING PROTEIN"/>
    <property type="match status" value="1"/>
</dbReference>
<dbReference type="InterPro" id="IPR050491">
    <property type="entry name" value="AmpC-like"/>
</dbReference>
<dbReference type="PANTHER" id="PTHR46825">
    <property type="entry name" value="D-ALANYL-D-ALANINE-CARBOXYPEPTIDASE/ENDOPEPTIDASE AMPH"/>
    <property type="match status" value="1"/>
</dbReference>
<feature type="domain" description="Beta-lactamase-related" evidence="2">
    <location>
        <begin position="37"/>
        <end position="342"/>
    </location>
</feature>
<dbReference type="Pfam" id="PF00144">
    <property type="entry name" value="Beta-lactamase"/>
    <property type="match status" value="1"/>
</dbReference>
<comment type="caution">
    <text evidence="3">The sequence shown here is derived from an EMBL/GenBank/DDBJ whole genome shotgun (WGS) entry which is preliminary data.</text>
</comment>
<evidence type="ECO:0000259" key="2">
    <source>
        <dbReference type="Pfam" id="PF00144"/>
    </source>
</evidence>
<gene>
    <name evidence="3" type="ORF">HII17_08125</name>
</gene>
<protein>
    <submittedName>
        <fullName evidence="3">Beta-lactamase family protein</fullName>
    </submittedName>
</protein>
<dbReference type="InterPro" id="IPR001466">
    <property type="entry name" value="Beta-lactam-related"/>
</dbReference>
<feature type="signal peptide" evidence="1">
    <location>
        <begin position="1"/>
        <end position="20"/>
    </location>
</feature>
<keyword evidence="4" id="KW-1185">Reference proteome</keyword>
<dbReference type="AlphaFoldDB" id="A0A7Y0LE78"/>
<feature type="chain" id="PRO_5031298055" evidence="1">
    <location>
        <begin position="21"/>
        <end position="363"/>
    </location>
</feature>
<evidence type="ECO:0000256" key="1">
    <source>
        <dbReference type="SAM" id="SignalP"/>
    </source>
</evidence>
<dbReference type="EMBL" id="JABBXH010000002">
    <property type="protein sequence ID" value="NMP31525.1"/>
    <property type="molecule type" value="Genomic_DNA"/>
</dbReference>
<accession>A0A7Y0LE78</accession>
<organism evidence="3 4">
    <name type="scientific">Thalassotalea algicola</name>
    <dbReference type="NCBI Taxonomy" id="2716224"/>
    <lineage>
        <taxon>Bacteria</taxon>
        <taxon>Pseudomonadati</taxon>
        <taxon>Pseudomonadota</taxon>
        <taxon>Gammaproteobacteria</taxon>
        <taxon>Alteromonadales</taxon>
        <taxon>Colwelliaceae</taxon>
        <taxon>Thalassotalea</taxon>
    </lineage>
</organism>
<dbReference type="InterPro" id="IPR012338">
    <property type="entry name" value="Beta-lactam/transpept-like"/>
</dbReference>
<keyword evidence="1" id="KW-0732">Signal</keyword>
<dbReference type="Gene3D" id="3.40.710.10">
    <property type="entry name" value="DD-peptidase/beta-lactamase superfamily"/>
    <property type="match status" value="1"/>
</dbReference>
<name>A0A7Y0LE78_9GAMM</name>
<sequence>MRFRCWLFVSLMLNSGFVFSKSNLEKELSLIANQFISESGYVGLSVAAQQGGKELFNLSFGHTDIERTHPFTMNTVVALGSNMKVVTANFIHQLSEQQKIDINAPFGRYLRNNIKYGNKVKIKDLLCHTSGLPNVFGEGEFLDYHWEKALSKKELLDRINSSVINPVPNNKYEYNNTGYLILGWIIEDVTGMTLGDYTREHLIKPHNLQKTYYLGDTFHIPNFSDGFQSKNGNLQAIPQEELIEYRVVGGAGALGGTLSDYNKWFSLVAKGKLVSAKTKQLMQTPCKLNSGENAPEALGIEWSEVEGEKALNGGGVVNGFLSLSYYFPEYDLTIGFVGNTETDWIAFYEKYFATVLRWYKNQH</sequence>
<reference evidence="3 4" key="1">
    <citation type="submission" date="2020-04" db="EMBL/GenBank/DDBJ databases">
        <title>Thalassotalea sp. M1531, isolated from the surface of marine red alga.</title>
        <authorList>
            <person name="Pang L."/>
            <person name="Lu D.-C."/>
        </authorList>
    </citation>
    <scope>NUCLEOTIDE SEQUENCE [LARGE SCALE GENOMIC DNA]</scope>
    <source>
        <strain evidence="3 4">M1531</strain>
    </source>
</reference>
<dbReference type="RefSeq" id="WP_169074833.1">
    <property type="nucleotide sequence ID" value="NZ_JABBXH010000002.1"/>
</dbReference>
<evidence type="ECO:0000313" key="3">
    <source>
        <dbReference type="EMBL" id="NMP31525.1"/>
    </source>
</evidence>
<dbReference type="Proteomes" id="UP000568664">
    <property type="component" value="Unassembled WGS sequence"/>
</dbReference>
<proteinExistence type="predicted"/>
<dbReference type="SUPFAM" id="SSF56601">
    <property type="entry name" value="beta-lactamase/transpeptidase-like"/>
    <property type="match status" value="1"/>
</dbReference>
<evidence type="ECO:0000313" key="4">
    <source>
        <dbReference type="Proteomes" id="UP000568664"/>
    </source>
</evidence>